<accession>A0A0K9GTZ2</accession>
<dbReference type="PATRIC" id="fig|1679170.3.peg.2698"/>
<dbReference type="RefSeq" id="WP_049681462.1">
    <property type="nucleotide sequence ID" value="NZ_LFZW01000001.1"/>
</dbReference>
<dbReference type="AlphaFoldDB" id="A0A0K9GTZ2"/>
<gene>
    <name evidence="2" type="ORF">AC625_11895</name>
</gene>
<evidence type="ECO:0000313" key="3">
    <source>
        <dbReference type="Proteomes" id="UP000037146"/>
    </source>
</evidence>
<name>A0A0K9GTZ2_9BACI</name>
<dbReference type="Proteomes" id="UP000037146">
    <property type="component" value="Unassembled WGS sequence"/>
</dbReference>
<dbReference type="EMBL" id="LFZW01000001">
    <property type="protein sequence ID" value="KMY50115.1"/>
    <property type="molecule type" value="Genomic_DNA"/>
</dbReference>
<feature type="region of interest" description="Disordered" evidence="1">
    <location>
        <begin position="1"/>
        <end position="36"/>
    </location>
</feature>
<feature type="compositionally biased region" description="Polar residues" evidence="1">
    <location>
        <begin position="23"/>
        <end position="36"/>
    </location>
</feature>
<evidence type="ECO:0000256" key="1">
    <source>
        <dbReference type="SAM" id="MobiDB-lite"/>
    </source>
</evidence>
<proteinExistence type="predicted"/>
<reference evidence="3" key="1">
    <citation type="submission" date="2015-07" db="EMBL/GenBank/DDBJ databases">
        <title>Genome sequencing project for genomic taxonomy and phylogenomics of Bacillus-like bacteria.</title>
        <authorList>
            <person name="Liu B."/>
            <person name="Wang J."/>
            <person name="Zhu Y."/>
            <person name="Liu G."/>
            <person name="Chen Q."/>
            <person name="Chen Z."/>
            <person name="Lan J."/>
            <person name="Che J."/>
            <person name="Ge C."/>
            <person name="Shi H."/>
            <person name="Pan Z."/>
            <person name="Liu X."/>
        </authorList>
    </citation>
    <scope>NUCLEOTIDE SEQUENCE [LARGE SCALE GENOMIC DNA]</scope>
    <source>
        <strain evidence="3">FJAT-27997</strain>
    </source>
</reference>
<comment type="caution">
    <text evidence="2">The sequence shown here is derived from an EMBL/GenBank/DDBJ whole genome shotgun (WGS) entry which is preliminary data.</text>
</comment>
<protein>
    <submittedName>
        <fullName evidence="2">Uncharacterized protein</fullName>
    </submittedName>
</protein>
<dbReference type="OrthoDB" id="2923734at2"/>
<organism evidence="2 3">
    <name type="scientific">Peribacillus loiseleuriae</name>
    <dbReference type="NCBI Taxonomy" id="1679170"/>
    <lineage>
        <taxon>Bacteria</taxon>
        <taxon>Bacillati</taxon>
        <taxon>Bacillota</taxon>
        <taxon>Bacilli</taxon>
        <taxon>Bacillales</taxon>
        <taxon>Bacillaceae</taxon>
        <taxon>Peribacillus</taxon>
    </lineage>
</organism>
<keyword evidence="3" id="KW-1185">Reference proteome</keyword>
<sequence length="65" mass="7463">MESAKTPIRTQDIRDRAKRKLGETSTNRNAKQTNQVKITGSIVRPIHVSKTDPLVIRMTQYKKIN</sequence>
<evidence type="ECO:0000313" key="2">
    <source>
        <dbReference type="EMBL" id="KMY50115.1"/>
    </source>
</evidence>